<feature type="signal peptide" evidence="5">
    <location>
        <begin position="1"/>
        <end position="28"/>
    </location>
</feature>
<dbReference type="OrthoDB" id="188778at2"/>
<evidence type="ECO:0000259" key="6">
    <source>
        <dbReference type="PROSITE" id="PS51007"/>
    </source>
</evidence>
<keyword evidence="5" id="KW-0732">Signal</keyword>
<dbReference type="GO" id="GO:0009055">
    <property type="term" value="F:electron transfer activity"/>
    <property type="evidence" value="ECO:0007669"/>
    <property type="project" value="InterPro"/>
</dbReference>
<reference evidence="7" key="1">
    <citation type="submission" date="2016-02" db="EMBL/GenBank/DDBJ databases">
        <title>Halorhodospira halochloris DSM-1059 complete genome, version 2.</title>
        <authorList>
            <person name="Tsukatani Y."/>
        </authorList>
    </citation>
    <scope>NUCLEOTIDE SEQUENCE</scope>
    <source>
        <strain evidence="7">DSM 1059</strain>
    </source>
</reference>
<accession>A0A0X8X885</accession>
<keyword evidence="8" id="KW-1185">Reference proteome</keyword>
<feature type="domain" description="Cytochrome c" evidence="6">
    <location>
        <begin position="32"/>
        <end position="115"/>
    </location>
</feature>
<gene>
    <name evidence="7" type="ORF">HH1059_07170</name>
</gene>
<keyword evidence="1 4" id="KW-0349">Heme</keyword>
<dbReference type="KEGG" id="hhk:HH1059_07170"/>
<name>A0A0X8X885_HALHR</name>
<dbReference type="Gene3D" id="1.10.760.10">
    <property type="entry name" value="Cytochrome c-like domain"/>
    <property type="match status" value="1"/>
</dbReference>
<dbReference type="AlphaFoldDB" id="A0A0X8X885"/>
<evidence type="ECO:0000313" key="7">
    <source>
        <dbReference type="EMBL" id="BAU57405.2"/>
    </source>
</evidence>
<evidence type="ECO:0000256" key="1">
    <source>
        <dbReference type="ARBA" id="ARBA00022617"/>
    </source>
</evidence>
<dbReference type="PANTHER" id="PTHR33751:SF1">
    <property type="entry name" value="CBB3-TYPE CYTOCHROME C OXIDASE SUBUNIT FIXP"/>
    <property type="match status" value="1"/>
</dbReference>
<dbReference type="GO" id="GO:0020037">
    <property type="term" value="F:heme binding"/>
    <property type="evidence" value="ECO:0007669"/>
    <property type="project" value="InterPro"/>
</dbReference>
<evidence type="ECO:0000256" key="4">
    <source>
        <dbReference type="PROSITE-ProRule" id="PRU00433"/>
    </source>
</evidence>
<keyword evidence="3 4" id="KW-0408">Iron</keyword>
<dbReference type="RefSeq" id="WP_096408385.1">
    <property type="nucleotide sequence ID" value="NZ_AP017372.2"/>
</dbReference>
<dbReference type="SUPFAM" id="SSF46626">
    <property type="entry name" value="Cytochrome c"/>
    <property type="match status" value="1"/>
</dbReference>
<keyword evidence="2 4" id="KW-0479">Metal-binding</keyword>
<evidence type="ECO:0000256" key="5">
    <source>
        <dbReference type="SAM" id="SignalP"/>
    </source>
</evidence>
<dbReference type="InterPro" id="IPR050597">
    <property type="entry name" value="Cytochrome_c_Oxidase_Subunit"/>
</dbReference>
<dbReference type="EMBL" id="AP017372">
    <property type="protein sequence ID" value="BAU57405.2"/>
    <property type="molecule type" value="Genomic_DNA"/>
</dbReference>
<dbReference type="Pfam" id="PF00034">
    <property type="entry name" value="Cytochrom_C"/>
    <property type="match status" value="1"/>
</dbReference>
<protein>
    <submittedName>
        <fullName evidence="7">Cytochrome c class I</fullName>
    </submittedName>
</protein>
<evidence type="ECO:0000313" key="8">
    <source>
        <dbReference type="Proteomes" id="UP000218890"/>
    </source>
</evidence>
<sequence length="123" mass="13102">MFNKLRFGLSLGAAGGAAVLLAWSAVGAAESGQADQGGEITRAQMIAYSCFSCHDRTGEGIKSMPPISGFSEEQMAAMLKDFKDNGDGVTVMDRHATGYSDEDIREVAAYLANMEWPGEVDDE</sequence>
<dbReference type="InterPro" id="IPR036909">
    <property type="entry name" value="Cyt_c-like_dom_sf"/>
</dbReference>
<dbReference type="Proteomes" id="UP000218890">
    <property type="component" value="Chromosome"/>
</dbReference>
<organism evidence="7 8">
    <name type="scientific">Halorhodospira halochloris</name>
    <name type="common">Ectothiorhodospira halochloris</name>
    <dbReference type="NCBI Taxonomy" id="1052"/>
    <lineage>
        <taxon>Bacteria</taxon>
        <taxon>Pseudomonadati</taxon>
        <taxon>Pseudomonadota</taxon>
        <taxon>Gammaproteobacteria</taxon>
        <taxon>Chromatiales</taxon>
        <taxon>Ectothiorhodospiraceae</taxon>
        <taxon>Halorhodospira</taxon>
    </lineage>
</organism>
<feature type="chain" id="PRO_5016261836" evidence="5">
    <location>
        <begin position="29"/>
        <end position="123"/>
    </location>
</feature>
<evidence type="ECO:0000256" key="2">
    <source>
        <dbReference type="ARBA" id="ARBA00022723"/>
    </source>
</evidence>
<dbReference type="GO" id="GO:0046872">
    <property type="term" value="F:metal ion binding"/>
    <property type="evidence" value="ECO:0007669"/>
    <property type="project" value="UniProtKB-KW"/>
</dbReference>
<dbReference type="InterPro" id="IPR009056">
    <property type="entry name" value="Cyt_c-like_dom"/>
</dbReference>
<dbReference type="PANTHER" id="PTHR33751">
    <property type="entry name" value="CBB3-TYPE CYTOCHROME C OXIDASE SUBUNIT FIXP"/>
    <property type="match status" value="1"/>
</dbReference>
<dbReference type="PROSITE" id="PS51007">
    <property type="entry name" value="CYTC"/>
    <property type="match status" value="1"/>
</dbReference>
<proteinExistence type="predicted"/>
<evidence type="ECO:0000256" key="3">
    <source>
        <dbReference type="ARBA" id="ARBA00023004"/>
    </source>
</evidence>